<comment type="caution">
    <text evidence="5">The sequence shown here is derived from an EMBL/GenBank/DDBJ whole genome shotgun (WGS) entry which is preliminary data.</text>
</comment>
<dbReference type="InterPro" id="IPR041247">
    <property type="entry name" value="Rad52_fam"/>
</dbReference>
<feature type="region of interest" description="Disordered" evidence="4">
    <location>
        <begin position="163"/>
        <end position="220"/>
    </location>
</feature>
<keyword evidence="3" id="KW-0234">DNA repair</keyword>
<sequence length="249" mass="28294">MVDQEYRLTSEAWKALKEPFKPEFIQWRPVRFNHERTRALVVPFYDARHVVVRLDAIVGPENWQVSHEPLPGGGLMTAIGIRIGDSLAEGWVFKADVGYIDRDTDRDTGEKIAGATKIKGDASDGLKRAGVMWGIGRVYWMIPRSIKDEFWVDWDNNAKKMKGDPPVLPSWALPYPIEPEKPAEGDTEPPESGEKPEEAKKPPKPAKVDEPLKRPYDAETLKKSLAQQIKHFEKTGETVSKTRRGIFHR</sequence>
<evidence type="ECO:0000313" key="5">
    <source>
        <dbReference type="EMBL" id="GAH04451.1"/>
    </source>
</evidence>
<dbReference type="Pfam" id="PF04098">
    <property type="entry name" value="Rad52_Rad22"/>
    <property type="match status" value="1"/>
</dbReference>
<evidence type="ECO:0000256" key="1">
    <source>
        <dbReference type="ARBA" id="ARBA00006638"/>
    </source>
</evidence>
<evidence type="ECO:0000256" key="2">
    <source>
        <dbReference type="ARBA" id="ARBA00022763"/>
    </source>
</evidence>
<protein>
    <submittedName>
        <fullName evidence="5">Uncharacterized protein</fullName>
    </submittedName>
</protein>
<feature type="compositionally biased region" description="Basic and acidic residues" evidence="4">
    <location>
        <begin position="192"/>
        <end position="220"/>
    </location>
</feature>
<dbReference type="AlphaFoldDB" id="X1C8R6"/>
<feature type="non-terminal residue" evidence="5">
    <location>
        <position position="249"/>
    </location>
</feature>
<evidence type="ECO:0000256" key="3">
    <source>
        <dbReference type="ARBA" id="ARBA00023204"/>
    </source>
</evidence>
<accession>X1C8R6</accession>
<comment type="similarity">
    <text evidence="1">Belongs to the RAD52 family.</text>
</comment>
<dbReference type="EMBL" id="BART01023163">
    <property type="protein sequence ID" value="GAH04451.1"/>
    <property type="molecule type" value="Genomic_DNA"/>
</dbReference>
<name>X1C8R6_9ZZZZ</name>
<organism evidence="5">
    <name type="scientific">marine sediment metagenome</name>
    <dbReference type="NCBI Taxonomy" id="412755"/>
    <lineage>
        <taxon>unclassified sequences</taxon>
        <taxon>metagenomes</taxon>
        <taxon>ecological metagenomes</taxon>
    </lineage>
</organism>
<dbReference type="GO" id="GO:0006281">
    <property type="term" value="P:DNA repair"/>
    <property type="evidence" value="ECO:0007669"/>
    <property type="project" value="UniProtKB-KW"/>
</dbReference>
<evidence type="ECO:0000256" key="4">
    <source>
        <dbReference type="SAM" id="MobiDB-lite"/>
    </source>
</evidence>
<keyword evidence="2" id="KW-0227">DNA damage</keyword>
<gene>
    <name evidence="5" type="ORF">S01H4_42214</name>
</gene>
<reference evidence="5" key="1">
    <citation type="journal article" date="2014" name="Front. Microbiol.">
        <title>High frequency of phylogenetically diverse reductive dehalogenase-homologous genes in deep subseafloor sedimentary metagenomes.</title>
        <authorList>
            <person name="Kawai M."/>
            <person name="Futagami T."/>
            <person name="Toyoda A."/>
            <person name="Takaki Y."/>
            <person name="Nishi S."/>
            <person name="Hori S."/>
            <person name="Arai W."/>
            <person name="Tsubouchi T."/>
            <person name="Morono Y."/>
            <person name="Uchiyama I."/>
            <person name="Ito T."/>
            <person name="Fujiyama A."/>
            <person name="Inagaki F."/>
            <person name="Takami H."/>
        </authorList>
    </citation>
    <scope>NUCLEOTIDE SEQUENCE</scope>
    <source>
        <strain evidence="5">Expedition CK06-06</strain>
    </source>
</reference>
<proteinExistence type="inferred from homology"/>